<dbReference type="SUPFAM" id="SSF48452">
    <property type="entry name" value="TPR-like"/>
    <property type="match status" value="3"/>
</dbReference>
<evidence type="ECO:0000256" key="1">
    <source>
        <dbReference type="ARBA" id="ARBA00005820"/>
    </source>
</evidence>
<comment type="caution">
    <text evidence="6">The sequence shown here is derived from an EMBL/GenBank/DDBJ whole genome shotgun (WGS) entry which is preliminary data.</text>
</comment>
<dbReference type="GO" id="GO:0043531">
    <property type="term" value="F:ADP binding"/>
    <property type="evidence" value="ECO:0007669"/>
    <property type="project" value="InterPro"/>
</dbReference>
<dbReference type="InterPro" id="IPR036388">
    <property type="entry name" value="WH-like_DNA-bd_sf"/>
</dbReference>
<dbReference type="PROSITE" id="PS51755">
    <property type="entry name" value="OMPR_PHOB"/>
    <property type="match status" value="1"/>
</dbReference>
<dbReference type="InterPro" id="IPR005158">
    <property type="entry name" value="BTAD"/>
</dbReference>
<dbReference type="InterPro" id="IPR058852">
    <property type="entry name" value="HTH_77"/>
</dbReference>
<dbReference type="SUPFAM" id="SSF46894">
    <property type="entry name" value="C-terminal effector domain of the bipartite response regulators"/>
    <property type="match status" value="1"/>
</dbReference>
<organism evidence="6 7">
    <name type="scientific">Amycolatopsis suaedae</name>
    <dbReference type="NCBI Taxonomy" id="2510978"/>
    <lineage>
        <taxon>Bacteria</taxon>
        <taxon>Bacillati</taxon>
        <taxon>Actinomycetota</taxon>
        <taxon>Actinomycetes</taxon>
        <taxon>Pseudonocardiales</taxon>
        <taxon>Pseudonocardiaceae</taxon>
        <taxon>Amycolatopsis</taxon>
    </lineage>
</organism>
<name>A0A4Q7J3R1_9PSEU</name>
<dbReference type="OrthoDB" id="9812579at2"/>
<dbReference type="SUPFAM" id="SSF52540">
    <property type="entry name" value="P-loop containing nucleoside triphosphate hydrolases"/>
    <property type="match status" value="1"/>
</dbReference>
<dbReference type="InterPro" id="IPR016032">
    <property type="entry name" value="Sig_transdc_resp-reg_C-effctor"/>
</dbReference>
<dbReference type="EMBL" id="SFCC01000012">
    <property type="protein sequence ID" value="RZQ61428.1"/>
    <property type="molecule type" value="Genomic_DNA"/>
</dbReference>
<dbReference type="SMART" id="SM00862">
    <property type="entry name" value="Trans_reg_C"/>
    <property type="match status" value="1"/>
</dbReference>
<reference evidence="6 7" key="1">
    <citation type="submission" date="2019-02" db="EMBL/GenBank/DDBJ databases">
        <title>Draft genome sequence of Amycolatopsis sp. 8-3EHSu isolated from roots of Suaeda maritima.</title>
        <authorList>
            <person name="Duangmal K."/>
            <person name="Chantavorakit T."/>
        </authorList>
    </citation>
    <scope>NUCLEOTIDE SEQUENCE [LARGE SCALE GENOMIC DNA]</scope>
    <source>
        <strain evidence="6 7">8-3EHSu</strain>
    </source>
</reference>
<evidence type="ECO:0000259" key="5">
    <source>
        <dbReference type="PROSITE" id="PS51755"/>
    </source>
</evidence>
<evidence type="ECO:0000256" key="2">
    <source>
        <dbReference type="ARBA" id="ARBA00023125"/>
    </source>
</evidence>
<gene>
    <name evidence="6" type="ORF">EWH70_23915</name>
</gene>
<dbReference type="Gene3D" id="1.10.10.10">
    <property type="entry name" value="Winged helix-like DNA-binding domain superfamily/Winged helix DNA-binding domain"/>
    <property type="match status" value="1"/>
</dbReference>
<dbReference type="AlphaFoldDB" id="A0A4Q7J3R1"/>
<dbReference type="Proteomes" id="UP000292003">
    <property type="component" value="Unassembled WGS sequence"/>
</dbReference>
<evidence type="ECO:0000313" key="7">
    <source>
        <dbReference type="Proteomes" id="UP000292003"/>
    </source>
</evidence>
<dbReference type="Gene3D" id="1.25.40.10">
    <property type="entry name" value="Tetratricopeptide repeat domain"/>
    <property type="match status" value="2"/>
</dbReference>
<dbReference type="GO" id="GO:0006355">
    <property type="term" value="P:regulation of DNA-templated transcription"/>
    <property type="evidence" value="ECO:0007669"/>
    <property type="project" value="InterPro"/>
</dbReference>
<evidence type="ECO:0000313" key="6">
    <source>
        <dbReference type="EMBL" id="RZQ61428.1"/>
    </source>
</evidence>
<proteinExistence type="inferred from homology"/>
<comment type="similarity">
    <text evidence="1">Belongs to the AfsR/DnrI/RedD regulatory family.</text>
</comment>
<feature type="region of interest" description="Disordered" evidence="4">
    <location>
        <begin position="1084"/>
        <end position="1107"/>
    </location>
</feature>
<accession>A0A4Q7J3R1</accession>
<dbReference type="Gene3D" id="3.40.50.300">
    <property type="entry name" value="P-loop containing nucleotide triphosphate hydrolases"/>
    <property type="match status" value="1"/>
</dbReference>
<feature type="DNA-binding region" description="OmpR/PhoB-type" evidence="3">
    <location>
        <begin position="56"/>
        <end position="160"/>
    </location>
</feature>
<dbReference type="PANTHER" id="PTHR47691">
    <property type="entry name" value="REGULATOR-RELATED"/>
    <property type="match status" value="1"/>
</dbReference>
<evidence type="ECO:0000256" key="3">
    <source>
        <dbReference type="PROSITE-ProRule" id="PRU01091"/>
    </source>
</evidence>
<keyword evidence="7" id="KW-1185">Reference proteome</keyword>
<evidence type="ECO:0000256" key="4">
    <source>
        <dbReference type="SAM" id="MobiDB-lite"/>
    </source>
</evidence>
<dbReference type="PRINTS" id="PR00364">
    <property type="entry name" value="DISEASERSIST"/>
</dbReference>
<protein>
    <submittedName>
        <fullName evidence="6">Helix-turn-helix domain-containing protein</fullName>
    </submittedName>
</protein>
<dbReference type="InterPro" id="IPR027417">
    <property type="entry name" value="P-loop_NTPase"/>
</dbReference>
<dbReference type="GO" id="GO:0000160">
    <property type="term" value="P:phosphorelay signal transduction system"/>
    <property type="evidence" value="ECO:0007669"/>
    <property type="project" value="InterPro"/>
</dbReference>
<feature type="domain" description="OmpR/PhoB-type" evidence="5">
    <location>
        <begin position="56"/>
        <end position="160"/>
    </location>
</feature>
<dbReference type="GO" id="GO:0003677">
    <property type="term" value="F:DNA binding"/>
    <property type="evidence" value="ECO:0007669"/>
    <property type="project" value="UniProtKB-UniRule"/>
</dbReference>
<dbReference type="PANTHER" id="PTHR47691:SF3">
    <property type="entry name" value="HTH-TYPE TRANSCRIPTIONAL REGULATOR RV0890C-RELATED"/>
    <property type="match status" value="1"/>
</dbReference>
<dbReference type="InterPro" id="IPR011990">
    <property type="entry name" value="TPR-like_helical_dom_sf"/>
</dbReference>
<dbReference type="Pfam" id="PF03704">
    <property type="entry name" value="BTAD"/>
    <property type="match status" value="1"/>
</dbReference>
<dbReference type="InterPro" id="IPR001867">
    <property type="entry name" value="OmpR/PhoB-type_DNA-bd"/>
</dbReference>
<dbReference type="SMART" id="SM01043">
    <property type="entry name" value="BTAD"/>
    <property type="match status" value="1"/>
</dbReference>
<sequence length="1107" mass="118200">MVLSIAISTLAAVTTARPIQARGPARVSDWVIGGLLHGSAVTGVLTVPGTALGSLSSRVDYCRRVRFGVLGPLAVWTSAGVPVEVSATKLRSLLAVLLVRAGRFVPTDLLIEQVWGERLPGNPRATLQNKVWQLRRKLDAAEPGAGDLIGYQQDGYLLRAEPGAVDADLFSTLTGRARATADPRARAALFAEAMALWRGEPYADVGDLECARPVVAQLAEQRIGAVEDHARARLDLGEHVQLAMELADAAARHPLREGLQAVYLLALYRSGRQGEALHAYARLSDRLRGELGTDPGRELVELHRAMLEQSPALDAAPGNLPVPLTELVGRAGDVEAVSALVRTRRVVTLTGTGGVGKTRLALAAADRLRDAFPDGIFLVPLVNVAPGAPVAAVADAVAATLGIRDGIASARTGQATAAADRLVEVVRGRRMLLVLDNCEHVVEAAAELADVLLRSAAGPHVLLTSQEPLRLTGEHVYYAEPLAEPGAVELFVARAAAASPGFALESGNAAAVANICRRLDGIPLALELAATQVRGMGVHQLARGLDDHLLTAGRRGAPRRQRTLRATVDWSWELLSDVERAVLRRLAVHVDGCALAAAEATCAGDDVEPAAVVGLLARLVDRSLVIVTEGPRYRLLAPVTAYCAERLRAAGEFDETRRRHSRYYLELAEEAEPHLRGHGQRQWLRTLDTENANLRAALETFRHEDTAAPVLRLVTALSWYWVLSGRLREGGRALAAAHAHPGPAPHGLRAQASAWHSGIRLMLGEQPAVAVGEIADTEVDAGLARARWFRGAALYSFGDLGASEAEVSRALDMFRSLGDSWGVAAALWTRGFFSVLKGDLATLRRDCERSDELFREAGDRWGRMQATASLAELAELAGDYARAGRWHRDGLRTAEELGLWAEVPAKLVGLGRAAMFTGDFSRARKAFERAERLAAEQSNRFWEILAEENLGSLARREGDLDTARTRLRGALKSYQQIAHEPGVVNTLAELGFTARLRGDAAEATACHVAGFERARDLGNHRSAALALEGLAGAQLAAGHPVRAARLLGTAAALRDSAGAPVPGPHRPDVDRITAAVRDRLGAETFAAESGAGRAQEPGENLPGRATT</sequence>
<dbReference type="CDD" id="cd15831">
    <property type="entry name" value="BTAD"/>
    <property type="match status" value="1"/>
</dbReference>
<dbReference type="Pfam" id="PF25872">
    <property type="entry name" value="HTH_77"/>
    <property type="match status" value="1"/>
</dbReference>
<keyword evidence="2 3" id="KW-0238">DNA-binding</keyword>
<dbReference type="Pfam" id="PF00486">
    <property type="entry name" value="Trans_reg_C"/>
    <property type="match status" value="1"/>
</dbReference>